<sequence>IKQDIPSLCETHWIAQTIDHFNGKRPPSGEDTYQMRYLVCDKHRSGPDGPIFFYTGNEGDVMLYVNNSGLMWENAEQFGAVLVFAEHRYYGQSIPAPAEDRRYLSHEQALADYTHLIATFREEHNAHNAPVIAFGGSYGGMLSAWFRLKYPHVVDGSIASSAPIAGFEKDWDRGSYWK</sequence>
<evidence type="ECO:0008006" key="8">
    <source>
        <dbReference type="Google" id="ProtNLM"/>
    </source>
</evidence>
<dbReference type="PANTHER" id="PTHR11010">
    <property type="entry name" value="PROTEASE S28 PRO-X CARBOXYPEPTIDASE-RELATED"/>
    <property type="match status" value="1"/>
</dbReference>
<feature type="non-terminal residue" evidence="6">
    <location>
        <position position="178"/>
    </location>
</feature>
<name>A0A0L0FHW6_9EUKA</name>
<dbReference type="AlphaFoldDB" id="A0A0L0FHW6"/>
<keyword evidence="5" id="KW-0325">Glycoprotein</keyword>
<dbReference type="Proteomes" id="UP000054560">
    <property type="component" value="Unassembled WGS sequence"/>
</dbReference>
<dbReference type="RefSeq" id="XP_014149505.1">
    <property type="nucleotide sequence ID" value="XM_014294030.1"/>
</dbReference>
<dbReference type="STRING" id="667725.A0A0L0FHW6"/>
<evidence type="ECO:0000256" key="1">
    <source>
        <dbReference type="ARBA" id="ARBA00011079"/>
    </source>
</evidence>
<keyword evidence="7" id="KW-1185">Reference proteome</keyword>
<dbReference type="EMBL" id="KQ243526">
    <property type="protein sequence ID" value="KNC75603.1"/>
    <property type="molecule type" value="Genomic_DNA"/>
</dbReference>
<keyword evidence="3" id="KW-0732">Signal</keyword>
<keyword evidence="2" id="KW-0645">Protease</keyword>
<dbReference type="OrthoDB" id="2130629at2759"/>
<evidence type="ECO:0000313" key="7">
    <source>
        <dbReference type="Proteomes" id="UP000054560"/>
    </source>
</evidence>
<proteinExistence type="inferred from homology"/>
<evidence type="ECO:0000256" key="2">
    <source>
        <dbReference type="ARBA" id="ARBA00022670"/>
    </source>
</evidence>
<gene>
    <name evidence="6" type="ORF">SARC_11876</name>
</gene>
<comment type="similarity">
    <text evidence="1">Belongs to the peptidase S28 family.</text>
</comment>
<organism evidence="6 7">
    <name type="scientific">Sphaeroforma arctica JP610</name>
    <dbReference type="NCBI Taxonomy" id="667725"/>
    <lineage>
        <taxon>Eukaryota</taxon>
        <taxon>Ichthyosporea</taxon>
        <taxon>Ichthyophonida</taxon>
        <taxon>Sphaeroforma</taxon>
    </lineage>
</organism>
<dbReference type="Pfam" id="PF05577">
    <property type="entry name" value="Peptidase_S28"/>
    <property type="match status" value="1"/>
</dbReference>
<dbReference type="GO" id="GO:0070008">
    <property type="term" value="F:serine-type exopeptidase activity"/>
    <property type="evidence" value="ECO:0007669"/>
    <property type="project" value="InterPro"/>
</dbReference>
<dbReference type="GO" id="GO:0008239">
    <property type="term" value="F:dipeptidyl-peptidase activity"/>
    <property type="evidence" value="ECO:0007669"/>
    <property type="project" value="TreeGrafter"/>
</dbReference>
<dbReference type="InterPro" id="IPR008758">
    <property type="entry name" value="Peptidase_S28"/>
</dbReference>
<evidence type="ECO:0000256" key="5">
    <source>
        <dbReference type="ARBA" id="ARBA00023180"/>
    </source>
</evidence>
<protein>
    <recommendedName>
        <fullName evidence="8">Prolylcarboxypeptidase</fullName>
    </recommendedName>
</protein>
<dbReference type="InterPro" id="IPR029058">
    <property type="entry name" value="AB_hydrolase_fold"/>
</dbReference>
<dbReference type="PANTHER" id="PTHR11010:SF38">
    <property type="entry name" value="LYSOSOMAL PRO-X CARBOXYPEPTIDASE"/>
    <property type="match status" value="1"/>
</dbReference>
<evidence type="ECO:0000313" key="6">
    <source>
        <dbReference type="EMBL" id="KNC75603.1"/>
    </source>
</evidence>
<accession>A0A0L0FHW6</accession>
<dbReference type="GeneID" id="25912380"/>
<dbReference type="Gene3D" id="3.40.50.1820">
    <property type="entry name" value="alpha/beta hydrolase"/>
    <property type="match status" value="1"/>
</dbReference>
<feature type="non-terminal residue" evidence="6">
    <location>
        <position position="1"/>
    </location>
</feature>
<dbReference type="GO" id="GO:0006508">
    <property type="term" value="P:proteolysis"/>
    <property type="evidence" value="ECO:0007669"/>
    <property type="project" value="UniProtKB-KW"/>
</dbReference>
<dbReference type="SUPFAM" id="SSF53474">
    <property type="entry name" value="alpha/beta-Hydrolases"/>
    <property type="match status" value="1"/>
</dbReference>
<evidence type="ECO:0000256" key="3">
    <source>
        <dbReference type="ARBA" id="ARBA00022729"/>
    </source>
</evidence>
<keyword evidence="4" id="KW-0378">Hydrolase</keyword>
<evidence type="ECO:0000256" key="4">
    <source>
        <dbReference type="ARBA" id="ARBA00022801"/>
    </source>
</evidence>
<reference evidence="6 7" key="1">
    <citation type="submission" date="2011-02" db="EMBL/GenBank/DDBJ databases">
        <title>The Genome Sequence of Sphaeroforma arctica JP610.</title>
        <authorList>
            <consortium name="The Broad Institute Genome Sequencing Platform"/>
            <person name="Russ C."/>
            <person name="Cuomo C."/>
            <person name="Young S.K."/>
            <person name="Zeng Q."/>
            <person name="Gargeya S."/>
            <person name="Alvarado L."/>
            <person name="Berlin A."/>
            <person name="Chapman S.B."/>
            <person name="Chen Z."/>
            <person name="Freedman E."/>
            <person name="Gellesch M."/>
            <person name="Goldberg J."/>
            <person name="Griggs A."/>
            <person name="Gujja S."/>
            <person name="Heilman E."/>
            <person name="Heiman D."/>
            <person name="Howarth C."/>
            <person name="Mehta T."/>
            <person name="Neiman D."/>
            <person name="Pearson M."/>
            <person name="Roberts A."/>
            <person name="Saif S."/>
            <person name="Shea T."/>
            <person name="Shenoy N."/>
            <person name="Sisk P."/>
            <person name="Stolte C."/>
            <person name="Sykes S."/>
            <person name="White J."/>
            <person name="Yandava C."/>
            <person name="Burger G."/>
            <person name="Gray M.W."/>
            <person name="Holland P.W.H."/>
            <person name="King N."/>
            <person name="Lang F.B.F."/>
            <person name="Roger A.J."/>
            <person name="Ruiz-Trillo I."/>
            <person name="Haas B."/>
            <person name="Nusbaum C."/>
            <person name="Birren B."/>
        </authorList>
    </citation>
    <scope>NUCLEOTIDE SEQUENCE [LARGE SCALE GENOMIC DNA]</scope>
    <source>
        <strain evidence="6 7">JP610</strain>
    </source>
</reference>
<dbReference type="eggNOG" id="KOG2183">
    <property type="taxonomic scope" value="Eukaryota"/>
</dbReference>